<dbReference type="InterPro" id="IPR027417">
    <property type="entry name" value="P-loop_NTPase"/>
</dbReference>
<dbReference type="EMBL" id="JBDIZK010000021">
    <property type="protein sequence ID" value="MEN3749956.1"/>
    <property type="molecule type" value="Genomic_DNA"/>
</dbReference>
<comment type="caution">
    <text evidence="1">The sequence shown here is derived from an EMBL/GenBank/DDBJ whole genome shotgun (WGS) entry which is preliminary data.</text>
</comment>
<proteinExistence type="predicted"/>
<accession>A0ABV0BGG9</accession>
<organism evidence="1 2">
    <name type="scientific">Sphingomonas rustica</name>
    <dbReference type="NCBI Taxonomy" id="3103142"/>
    <lineage>
        <taxon>Bacteria</taxon>
        <taxon>Pseudomonadati</taxon>
        <taxon>Pseudomonadota</taxon>
        <taxon>Alphaproteobacteria</taxon>
        <taxon>Sphingomonadales</taxon>
        <taxon>Sphingomonadaceae</taxon>
        <taxon>Sphingomonas</taxon>
    </lineage>
</organism>
<keyword evidence="2" id="KW-1185">Reference proteome</keyword>
<evidence type="ECO:0008006" key="3">
    <source>
        <dbReference type="Google" id="ProtNLM"/>
    </source>
</evidence>
<gene>
    <name evidence="1" type="ORF">TPR58_22480</name>
</gene>
<evidence type="ECO:0000313" key="2">
    <source>
        <dbReference type="Proteomes" id="UP001427805"/>
    </source>
</evidence>
<dbReference type="SUPFAM" id="SSF53795">
    <property type="entry name" value="PEP carboxykinase-like"/>
    <property type="match status" value="1"/>
</dbReference>
<protein>
    <recommendedName>
        <fullName evidence="3">Serine kinase</fullName>
    </recommendedName>
</protein>
<evidence type="ECO:0000313" key="1">
    <source>
        <dbReference type="EMBL" id="MEN3749956.1"/>
    </source>
</evidence>
<reference evidence="1 2" key="1">
    <citation type="submission" date="2024-05" db="EMBL/GenBank/DDBJ databases">
        <title>Sphingomonas sp. HF-S3 16S ribosomal RNA gene Genome sequencing and assembly.</title>
        <authorList>
            <person name="Lee H."/>
        </authorList>
    </citation>
    <scope>NUCLEOTIDE SEQUENCE [LARGE SCALE GENOMIC DNA]</scope>
    <source>
        <strain evidence="1 2">HF-S3</strain>
    </source>
</reference>
<dbReference type="RefSeq" id="WP_346249005.1">
    <property type="nucleotide sequence ID" value="NZ_JBDIZK010000021.1"/>
</dbReference>
<name>A0ABV0BGG9_9SPHN</name>
<sequence>MADPVHDYALCGWQVESAIPLPELPGWAGAEGAAEVAFVLGSLPDSLDAPVFATPMLQIDRAGRALYRIPAVAAFLVEGGTRVTIDPVLAPDAPDVRLFLLGSVFGLLCHQRRVLPVHAAAVDIDGEAVAFAGASGAGKSTLAAAFRRRGFTLFADDVTPIAFDPVRFLPGLRRIRLWSDSLAAASDWQGQAIERCRDGIEKFARAFDDGFHTRPLAPRAIFHLRDQAEGDVSFRRLQGGAAMQQLCRQVYRWRSLVAFSGESEALTRVARAAGAIPRHFELSRKMDFDRLDDTIDAIVATVRASR</sequence>
<dbReference type="Gene3D" id="3.40.50.300">
    <property type="entry name" value="P-loop containing nucleotide triphosphate hydrolases"/>
    <property type="match status" value="1"/>
</dbReference>
<dbReference type="Proteomes" id="UP001427805">
    <property type="component" value="Unassembled WGS sequence"/>
</dbReference>